<sequence length="100" mass="11669">MCSQCVWDNHESAPAAIGNRYPDHDSRRRSSVFRPQAVWLQEFPWPPSDQHMAITGTKVEPAFNRKHKRSVCPLMSSGWCHKWRQWNTRVRAPGLELSLK</sequence>
<accession>A0A8X6V813</accession>
<evidence type="ECO:0000313" key="1">
    <source>
        <dbReference type="EMBL" id="GFY08332.1"/>
    </source>
</evidence>
<reference evidence="1" key="1">
    <citation type="submission" date="2020-08" db="EMBL/GenBank/DDBJ databases">
        <title>Multicomponent nature underlies the extraordinary mechanical properties of spider dragline silk.</title>
        <authorList>
            <person name="Kono N."/>
            <person name="Nakamura H."/>
            <person name="Mori M."/>
            <person name="Yoshida Y."/>
            <person name="Ohtoshi R."/>
            <person name="Malay A.D."/>
            <person name="Moran D.A.P."/>
            <person name="Tomita M."/>
            <person name="Numata K."/>
            <person name="Arakawa K."/>
        </authorList>
    </citation>
    <scope>NUCLEOTIDE SEQUENCE</scope>
</reference>
<dbReference type="Proteomes" id="UP000887159">
    <property type="component" value="Unassembled WGS sequence"/>
</dbReference>
<dbReference type="AlphaFoldDB" id="A0A8X6V813"/>
<protein>
    <submittedName>
        <fullName evidence="1">Uncharacterized protein</fullName>
    </submittedName>
</protein>
<gene>
    <name evidence="1" type="primary">AVEN_152380_1</name>
    <name evidence="1" type="ORF">TNCV_1357381</name>
</gene>
<organism evidence="1 2">
    <name type="scientific">Trichonephila clavipes</name>
    <name type="common">Golden silk orbweaver</name>
    <name type="synonym">Nephila clavipes</name>
    <dbReference type="NCBI Taxonomy" id="2585209"/>
    <lineage>
        <taxon>Eukaryota</taxon>
        <taxon>Metazoa</taxon>
        <taxon>Ecdysozoa</taxon>
        <taxon>Arthropoda</taxon>
        <taxon>Chelicerata</taxon>
        <taxon>Arachnida</taxon>
        <taxon>Araneae</taxon>
        <taxon>Araneomorphae</taxon>
        <taxon>Entelegynae</taxon>
        <taxon>Araneoidea</taxon>
        <taxon>Nephilidae</taxon>
        <taxon>Trichonephila</taxon>
    </lineage>
</organism>
<dbReference type="EMBL" id="BMAU01021280">
    <property type="protein sequence ID" value="GFY08332.1"/>
    <property type="molecule type" value="Genomic_DNA"/>
</dbReference>
<evidence type="ECO:0000313" key="2">
    <source>
        <dbReference type="Proteomes" id="UP000887159"/>
    </source>
</evidence>
<name>A0A8X6V813_TRICX</name>
<comment type="caution">
    <text evidence="1">The sequence shown here is derived from an EMBL/GenBank/DDBJ whole genome shotgun (WGS) entry which is preliminary data.</text>
</comment>
<proteinExistence type="predicted"/>
<keyword evidence="2" id="KW-1185">Reference proteome</keyword>